<dbReference type="Proteomes" id="UP000611554">
    <property type="component" value="Unassembled WGS sequence"/>
</dbReference>
<evidence type="ECO:0000256" key="1">
    <source>
        <dbReference type="ARBA" id="ARBA00022527"/>
    </source>
</evidence>
<evidence type="ECO:0000313" key="4">
    <source>
        <dbReference type="EMBL" id="GGP97401.1"/>
    </source>
</evidence>
<reference evidence="5" key="1">
    <citation type="journal article" date="2019" name="Int. J. Syst. Evol. Microbiol.">
        <title>The Global Catalogue of Microorganisms (GCM) 10K type strain sequencing project: providing services to taxonomists for standard genome sequencing and annotation.</title>
        <authorList>
            <consortium name="The Broad Institute Genomics Platform"/>
            <consortium name="The Broad Institute Genome Sequencing Center for Infectious Disease"/>
            <person name="Wu L."/>
            <person name="Ma J."/>
        </authorList>
    </citation>
    <scope>NUCLEOTIDE SEQUENCE [LARGE SCALE GENOMIC DNA]</scope>
    <source>
        <strain evidence="5">JCM 3115</strain>
    </source>
</reference>
<keyword evidence="1" id="KW-0723">Serine/threonine-protein kinase</keyword>
<dbReference type="PANTHER" id="PTHR35526">
    <property type="entry name" value="ANTI-SIGMA-F FACTOR RSBW-RELATED"/>
    <property type="match status" value="1"/>
</dbReference>
<gene>
    <name evidence="4" type="ORF">GCM10010140_29310</name>
</gene>
<evidence type="ECO:0000313" key="5">
    <source>
        <dbReference type="Proteomes" id="UP000611554"/>
    </source>
</evidence>
<organism evidence="4 5">
    <name type="scientific">Streptosporangium pseudovulgare</name>
    <dbReference type="NCBI Taxonomy" id="35765"/>
    <lineage>
        <taxon>Bacteria</taxon>
        <taxon>Bacillati</taxon>
        <taxon>Actinomycetota</taxon>
        <taxon>Actinomycetes</taxon>
        <taxon>Streptosporangiales</taxon>
        <taxon>Streptosporangiaceae</taxon>
        <taxon>Streptosporangium</taxon>
    </lineage>
</organism>
<feature type="region of interest" description="Disordered" evidence="2">
    <location>
        <begin position="159"/>
        <end position="182"/>
    </location>
</feature>
<dbReference type="RefSeq" id="WP_229811258.1">
    <property type="nucleotide sequence ID" value="NZ_BMQJ01000006.1"/>
</dbReference>
<dbReference type="Gene3D" id="3.30.565.10">
    <property type="entry name" value="Histidine kinase-like ATPase, C-terminal domain"/>
    <property type="match status" value="1"/>
</dbReference>
<keyword evidence="5" id="KW-1185">Reference proteome</keyword>
<dbReference type="SUPFAM" id="SSF55874">
    <property type="entry name" value="ATPase domain of HSP90 chaperone/DNA topoisomerase II/histidine kinase"/>
    <property type="match status" value="1"/>
</dbReference>
<dbReference type="EMBL" id="BMQJ01000006">
    <property type="protein sequence ID" value="GGP97401.1"/>
    <property type="molecule type" value="Genomic_DNA"/>
</dbReference>
<accession>A0ABQ2QVH2</accession>
<dbReference type="InterPro" id="IPR036890">
    <property type="entry name" value="HATPase_C_sf"/>
</dbReference>
<feature type="domain" description="Histidine kinase/HSP90-like ATPase" evidence="3">
    <location>
        <begin position="88"/>
        <end position="195"/>
    </location>
</feature>
<dbReference type="Pfam" id="PF13581">
    <property type="entry name" value="HATPase_c_2"/>
    <property type="match status" value="1"/>
</dbReference>
<evidence type="ECO:0000259" key="3">
    <source>
        <dbReference type="Pfam" id="PF13581"/>
    </source>
</evidence>
<keyword evidence="1" id="KW-0808">Transferase</keyword>
<dbReference type="InterPro" id="IPR050267">
    <property type="entry name" value="Anti-sigma-factor_SerPK"/>
</dbReference>
<keyword evidence="1" id="KW-0418">Kinase</keyword>
<dbReference type="InterPro" id="IPR003594">
    <property type="entry name" value="HATPase_dom"/>
</dbReference>
<dbReference type="PANTHER" id="PTHR35526:SF3">
    <property type="entry name" value="ANTI-SIGMA-F FACTOR RSBW"/>
    <property type="match status" value="1"/>
</dbReference>
<protein>
    <recommendedName>
        <fullName evidence="3">Histidine kinase/HSP90-like ATPase domain-containing protein</fullName>
    </recommendedName>
</protein>
<dbReference type="CDD" id="cd16936">
    <property type="entry name" value="HATPase_RsbW-like"/>
    <property type="match status" value="1"/>
</dbReference>
<proteinExistence type="predicted"/>
<comment type="caution">
    <text evidence="4">The sequence shown here is derived from an EMBL/GenBank/DDBJ whole genome shotgun (WGS) entry which is preliminary data.</text>
</comment>
<sequence>MSSLSEATARGSTVEDRLALLQATYVQLLAAARACVAAERLGEADPVGYVRELLADNGQLPPVGVRPSHLLADTSAAGDNPVYERSFAGRAESVPQVRRFVTTLLRGCPRAEDAALCASELASNALLHTRSGRAGGRFVVRLQVCGQVCVRITVADQGVDDGQDEQPGETGTRDPELTRPAGEGGYGLAVVRALAGGGPGLTWRRTPAGGVASCMLAWPAQVTGVSA</sequence>
<name>A0ABQ2QVH2_9ACTN</name>
<evidence type="ECO:0000256" key="2">
    <source>
        <dbReference type="SAM" id="MobiDB-lite"/>
    </source>
</evidence>